<reference evidence="2" key="1">
    <citation type="submission" date="2021-03" db="EMBL/GenBank/DDBJ databases">
        <authorList>
            <person name="Bekaert M."/>
        </authorList>
    </citation>
    <scope>NUCLEOTIDE SEQUENCE</scope>
</reference>
<keyword evidence="3" id="KW-1185">Reference proteome</keyword>
<dbReference type="Proteomes" id="UP000683360">
    <property type="component" value="Unassembled WGS sequence"/>
</dbReference>
<feature type="compositionally biased region" description="Acidic residues" evidence="1">
    <location>
        <begin position="270"/>
        <end position="281"/>
    </location>
</feature>
<dbReference type="AlphaFoldDB" id="A0A8S3SEX4"/>
<sequence>MKENGNWWIADNRRLWIFRHLEKLGKCREIPVDIINSIDSRKRSSTNGGIDVYTFLLKVEILEVFGIAKLSALKTRYYSEPKDMNNEILNVPVVQSHEKNQFEIGCITDCISSDNKILKYNDQHTVEAIRESPCATTNPDSISSIVKSEYEKLKHYLNMKRLESDDMGMEMNAILLENLLFPFGHRNSEIPTLSYKSECKVSNRINSRNTSDVIPKRSFLHQSSRYTPYNRESKFGYFEHVCIQDKTRHEYSQHVHVSYLFLFRSEDSDEESSDDSDIENSDDSKDDNFYYSDDEYLDLSDNDTLMYSQKKNHKESSDIVYDSFHNSVDEFRCYDYLSKELDDEDSCDSESSTISNGGDHYTAVLDKAYLSGCYNSDVDNMIYDYID</sequence>
<evidence type="ECO:0000313" key="3">
    <source>
        <dbReference type="Proteomes" id="UP000683360"/>
    </source>
</evidence>
<protein>
    <submittedName>
        <fullName evidence="2">Uncharacterized protein</fullName>
    </submittedName>
</protein>
<evidence type="ECO:0000256" key="1">
    <source>
        <dbReference type="SAM" id="MobiDB-lite"/>
    </source>
</evidence>
<name>A0A8S3SEX4_MYTED</name>
<proteinExistence type="predicted"/>
<feature type="region of interest" description="Disordered" evidence="1">
    <location>
        <begin position="270"/>
        <end position="290"/>
    </location>
</feature>
<dbReference type="OrthoDB" id="449340at2759"/>
<dbReference type="EMBL" id="CAJPWZ010001630">
    <property type="protein sequence ID" value="CAG2219460.1"/>
    <property type="molecule type" value="Genomic_DNA"/>
</dbReference>
<accession>A0A8S3SEX4</accession>
<comment type="caution">
    <text evidence="2">The sequence shown here is derived from an EMBL/GenBank/DDBJ whole genome shotgun (WGS) entry which is preliminary data.</text>
</comment>
<gene>
    <name evidence="2" type="ORF">MEDL_32986</name>
</gene>
<organism evidence="2 3">
    <name type="scientific">Mytilus edulis</name>
    <name type="common">Blue mussel</name>
    <dbReference type="NCBI Taxonomy" id="6550"/>
    <lineage>
        <taxon>Eukaryota</taxon>
        <taxon>Metazoa</taxon>
        <taxon>Spiralia</taxon>
        <taxon>Lophotrochozoa</taxon>
        <taxon>Mollusca</taxon>
        <taxon>Bivalvia</taxon>
        <taxon>Autobranchia</taxon>
        <taxon>Pteriomorphia</taxon>
        <taxon>Mytilida</taxon>
        <taxon>Mytiloidea</taxon>
        <taxon>Mytilidae</taxon>
        <taxon>Mytilinae</taxon>
        <taxon>Mytilus</taxon>
    </lineage>
</organism>
<evidence type="ECO:0000313" key="2">
    <source>
        <dbReference type="EMBL" id="CAG2219460.1"/>
    </source>
</evidence>